<dbReference type="RefSeq" id="XP_001749148.1">
    <property type="nucleotide sequence ID" value="XM_001749096.1"/>
</dbReference>
<accession>A9V8Y0</accession>
<dbReference type="GeneID" id="5894424"/>
<dbReference type="Proteomes" id="UP000001357">
    <property type="component" value="Unassembled WGS sequence"/>
</dbReference>
<reference evidence="2 3" key="1">
    <citation type="journal article" date="2008" name="Nature">
        <title>The genome of the choanoflagellate Monosiga brevicollis and the origin of metazoans.</title>
        <authorList>
            <consortium name="JGI Sequencing"/>
            <person name="King N."/>
            <person name="Westbrook M.J."/>
            <person name="Young S.L."/>
            <person name="Kuo A."/>
            <person name="Abedin M."/>
            <person name="Chapman J."/>
            <person name="Fairclough S."/>
            <person name="Hellsten U."/>
            <person name="Isogai Y."/>
            <person name="Letunic I."/>
            <person name="Marr M."/>
            <person name="Pincus D."/>
            <person name="Putnam N."/>
            <person name="Rokas A."/>
            <person name="Wright K.J."/>
            <person name="Zuzow R."/>
            <person name="Dirks W."/>
            <person name="Good M."/>
            <person name="Goodstein D."/>
            <person name="Lemons D."/>
            <person name="Li W."/>
            <person name="Lyons J.B."/>
            <person name="Morris A."/>
            <person name="Nichols S."/>
            <person name="Richter D.J."/>
            <person name="Salamov A."/>
            <person name="Bork P."/>
            <person name="Lim W.A."/>
            <person name="Manning G."/>
            <person name="Miller W.T."/>
            <person name="McGinnis W."/>
            <person name="Shapiro H."/>
            <person name="Tjian R."/>
            <person name="Grigoriev I.V."/>
            <person name="Rokhsar D."/>
        </authorList>
    </citation>
    <scope>NUCLEOTIDE SEQUENCE [LARGE SCALE GENOMIC DNA]</scope>
    <source>
        <strain evidence="3">MX1 / ATCC 50154</strain>
    </source>
</reference>
<dbReference type="InParanoid" id="A9V8Y0"/>
<keyword evidence="3" id="KW-1185">Reference proteome</keyword>
<dbReference type="OMA" id="SYAANMW"/>
<dbReference type="STRING" id="81824.A9V8Y0"/>
<keyword evidence="1" id="KW-0732">Signal</keyword>
<organism evidence="2 3">
    <name type="scientific">Monosiga brevicollis</name>
    <name type="common">Choanoflagellate</name>
    <dbReference type="NCBI Taxonomy" id="81824"/>
    <lineage>
        <taxon>Eukaryota</taxon>
        <taxon>Choanoflagellata</taxon>
        <taxon>Craspedida</taxon>
        <taxon>Salpingoecidae</taxon>
        <taxon>Monosiga</taxon>
    </lineage>
</organism>
<dbReference type="PANTHER" id="PTHR31354:SF2">
    <property type="entry name" value="OS01G0793500 PROTEIN"/>
    <property type="match status" value="1"/>
</dbReference>
<dbReference type="Gene3D" id="3.90.1720.10">
    <property type="entry name" value="endopeptidase domain like (from Nostoc punctiforme)"/>
    <property type="match status" value="1"/>
</dbReference>
<feature type="chain" id="PRO_5002745413" evidence="1">
    <location>
        <begin position="26"/>
        <end position="543"/>
    </location>
</feature>
<evidence type="ECO:0000313" key="2">
    <source>
        <dbReference type="EMBL" id="EDQ85954.1"/>
    </source>
</evidence>
<name>A9V8Y0_MONBE</name>
<dbReference type="eggNOG" id="ENOG502QPWP">
    <property type="taxonomic scope" value="Eukaryota"/>
</dbReference>
<dbReference type="AlphaFoldDB" id="A9V8Y0"/>
<evidence type="ECO:0000256" key="1">
    <source>
        <dbReference type="SAM" id="SignalP"/>
    </source>
</evidence>
<dbReference type="PANTHER" id="PTHR31354">
    <property type="entry name" value="OS01G0793500 PROTEIN"/>
    <property type="match status" value="1"/>
</dbReference>
<sequence>MMHHVRGLLLLAAVGLLALASPTVADPAVPIWTGASLAEAVALPTHHNLMESPRAFFTEWMDNIKTRLRPLYADKVDATTAFDWIPVFLGDLKAEEGATLQWSTPCYQQASAEFRGSLNGQPAIIISALFPTAECEEEVYGIATIHGLALHVLKGDATVEFNWTATITEDEAEWIRNNGFRMMRLKGSVDANLESVLATAELFLPAELTAEVWKRVEAYNVDFLRAKAFYNLTLREVTDNIPDEADIQDGDFLGVLRLDGLDPMLAWAMGAHTGHTTIAMRFDGELYICESTTSSAYWPTNHIQRTPYRQWIAQAKNASYNVVHLPLNDEYRAKFNNTKATEWFLNVAEGLPYGYANMLFTWIDTPEANYPGTLDSHLHELLIGFANAISYELSGLLWDRALNKRLNTVNMTTVPLLNLAHSRNISFTELMEMPEQDEWQYDDGYNMVCDVLVCEAWKAGGLFGDLDFQCTEFTNWDDYTLAIFNTTAPPAYCQQIDPGLPFCQILGDYRMSLPTYNSRPMVAHMAERCPRGTPPDFDKPAGC</sequence>
<evidence type="ECO:0000313" key="3">
    <source>
        <dbReference type="Proteomes" id="UP000001357"/>
    </source>
</evidence>
<dbReference type="KEGG" id="mbr:MONBRDRAFT_11335"/>
<protein>
    <submittedName>
        <fullName evidence="2">Uncharacterized protein</fullName>
    </submittedName>
</protein>
<gene>
    <name evidence="2" type="ORF">MONBRDRAFT_11335</name>
</gene>
<dbReference type="EMBL" id="CH991569">
    <property type="protein sequence ID" value="EDQ85954.1"/>
    <property type="molecule type" value="Genomic_DNA"/>
</dbReference>
<proteinExistence type="predicted"/>
<feature type="signal peptide" evidence="1">
    <location>
        <begin position="1"/>
        <end position="25"/>
    </location>
</feature>